<evidence type="ECO:0000259" key="1">
    <source>
        <dbReference type="Pfam" id="PF20508"/>
    </source>
</evidence>
<dbReference type="EMBL" id="JAQLXW010000003">
    <property type="protein sequence ID" value="MDB8003051.1"/>
    <property type="molecule type" value="Genomic_DNA"/>
</dbReference>
<protein>
    <recommendedName>
        <fullName evidence="1">DUF6734 domain-containing protein</fullName>
    </recommendedName>
</protein>
<organism evidence="2 3">
    <name type="scientific">[Eubacterium] siraeum</name>
    <dbReference type="NCBI Taxonomy" id="39492"/>
    <lineage>
        <taxon>Bacteria</taxon>
        <taxon>Bacillati</taxon>
        <taxon>Bacillota</taxon>
        <taxon>Clostridia</taxon>
        <taxon>Eubacteriales</taxon>
        <taxon>Oscillospiraceae</taxon>
        <taxon>Oscillospiraceae incertae sedis</taxon>
    </lineage>
</organism>
<feature type="domain" description="DUF6734" evidence="1">
    <location>
        <begin position="32"/>
        <end position="267"/>
    </location>
</feature>
<dbReference type="AlphaFoldDB" id="A0AAW6CVZ9"/>
<proteinExistence type="predicted"/>
<dbReference type="InterPro" id="IPR046621">
    <property type="entry name" value="DUF6734"/>
</dbReference>
<name>A0AAW6CVZ9_9FIRM</name>
<gene>
    <name evidence="2" type="ORF">PNE09_03095</name>
</gene>
<accession>A0AAW6CVZ9</accession>
<reference evidence="2" key="1">
    <citation type="submission" date="2023-01" db="EMBL/GenBank/DDBJ databases">
        <title>Human gut microbiome strain richness.</title>
        <authorList>
            <person name="Chen-Liaw A."/>
        </authorList>
    </citation>
    <scope>NUCLEOTIDE SEQUENCE</scope>
    <source>
        <strain evidence="2">1001283st1_G1_1001283B150217_161031</strain>
    </source>
</reference>
<dbReference type="Proteomes" id="UP001210809">
    <property type="component" value="Unassembled WGS sequence"/>
</dbReference>
<dbReference type="Pfam" id="PF20508">
    <property type="entry name" value="DUF6734"/>
    <property type="match status" value="1"/>
</dbReference>
<comment type="caution">
    <text evidence="2">The sequence shown here is derived from an EMBL/GenBank/DDBJ whole genome shotgun (WGS) entry which is preliminary data.</text>
</comment>
<sequence length="276" mass="31612">MNGFHSFSSAAFFAKNPGKKLTMSLPDIYCTVISALQWRKNGNSITMLTDSAGAELFSALGINDIWNDIKVVIPDDLDGIDPVMFWAGGKLIALQQFSAPCTMIDTDFIVWEDPPFEDKIIAAHEEELMPSVYPDVSSFRLKGKVLDEGLDYTTLPLNTAFLYIPDEDFKQYYTSRSIAFMKSAVYGGDYLTYMVFAEQRLLPMLAKRCGIGYTTLLDKDRLFLPQNKFTHLWGAKQKMRDDKVQLDKFCERCRERIRKSYPEYEYIIGNIERAEK</sequence>
<evidence type="ECO:0000313" key="3">
    <source>
        <dbReference type="Proteomes" id="UP001210809"/>
    </source>
</evidence>
<evidence type="ECO:0000313" key="2">
    <source>
        <dbReference type="EMBL" id="MDB8003051.1"/>
    </source>
</evidence>